<organism evidence="6 7">
    <name type="scientific">Candidatus Daviesbacteria bacterium RIFCSPHIGHO2_02_FULL_39_12</name>
    <dbReference type="NCBI Taxonomy" id="1797770"/>
    <lineage>
        <taxon>Bacteria</taxon>
        <taxon>Candidatus Daviesiibacteriota</taxon>
    </lineage>
</organism>
<gene>
    <name evidence="6" type="ORF">A3C26_01795</name>
</gene>
<keyword evidence="4" id="KW-0812">Transmembrane</keyword>
<proteinExistence type="predicted"/>
<evidence type="ECO:0000259" key="5">
    <source>
        <dbReference type="PROSITE" id="PS50830"/>
    </source>
</evidence>
<feature type="transmembrane region" description="Helical" evidence="4">
    <location>
        <begin position="6"/>
        <end position="26"/>
    </location>
</feature>
<evidence type="ECO:0000256" key="1">
    <source>
        <dbReference type="ARBA" id="ARBA00022722"/>
    </source>
</evidence>
<evidence type="ECO:0000256" key="4">
    <source>
        <dbReference type="SAM" id="Phobius"/>
    </source>
</evidence>
<keyword evidence="4" id="KW-0472">Membrane</keyword>
<comment type="caution">
    <text evidence="6">The sequence shown here is derived from an EMBL/GenBank/DDBJ whole genome shotgun (WGS) entry which is preliminary data.</text>
</comment>
<dbReference type="InterPro" id="IPR035437">
    <property type="entry name" value="SNase_OB-fold_sf"/>
</dbReference>
<keyword evidence="4" id="KW-1133">Transmembrane helix</keyword>
<protein>
    <recommendedName>
        <fullName evidence="5">TNase-like domain-containing protein</fullName>
    </recommendedName>
</protein>
<dbReference type="EMBL" id="MFCX01000022">
    <property type="protein sequence ID" value="OGE25676.1"/>
    <property type="molecule type" value="Genomic_DNA"/>
</dbReference>
<dbReference type="PANTHER" id="PTHR12302">
    <property type="entry name" value="EBNA2 BINDING PROTEIN P100"/>
    <property type="match status" value="1"/>
</dbReference>
<dbReference type="AlphaFoldDB" id="A0A1F5JAL2"/>
<dbReference type="SMART" id="SM00318">
    <property type="entry name" value="SNc"/>
    <property type="match status" value="1"/>
</dbReference>
<dbReference type="GO" id="GO:0016787">
    <property type="term" value="F:hydrolase activity"/>
    <property type="evidence" value="ECO:0007669"/>
    <property type="project" value="UniProtKB-KW"/>
</dbReference>
<dbReference type="Gene3D" id="2.40.50.90">
    <property type="match status" value="1"/>
</dbReference>
<dbReference type="PANTHER" id="PTHR12302:SF3">
    <property type="entry name" value="SERINE_THREONINE-PROTEIN KINASE 31"/>
    <property type="match status" value="1"/>
</dbReference>
<sequence length="185" mass="20740">MNGAKLLVATSLLITIIGFSLLWFGLKPSFTPLVENRQEPIATQSAVESLEGERALIPKVIDGDTIELENGNKVRLIGVDTPETVDPRRPVGCFGKEASNVTKKLLLNKEVILQKDVSETDKYNRLLRYVYLPLENGQTLFVNDYLIREGFAKSLTYPPDVKFTEQFLQAERQARGQKRGLWGGC</sequence>
<name>A0A1F5JAL2_9BACT</name>
<dbReference type="InterPro" id="IPR016071">
    <property type="entry name" value="Staphylococal_nuclease_OB-fold"/>
</dbReference>
<keyword evidence="2" id="KW-0255">Endonuclease</keyword>
<evidence type="ECO:0000256" key="2">
    <source>
        <dbReference type="ARBA" id="ARBA00022759"/>
    </source>
</evidence>
<keyword evidence="3" id="KW-0378">Hydrolase</keyword>
<dbReference type="Proteomes" id="UP000177042">
    <property type="component" value="Unassembled WGS sequence"/>
</dbReference>
<reference evidence="6 7" key="1">
    <citation type="journal article" date="2016" name="Nat. Commun.">
        <title>Thousands of microbial genomes shed light on interconnected biogeochemical processes in an aquifer system.</title>
        <authorList>
            <person name="Anantharaman K."/>
            <person name="Brown C.T."/>
            <person name="Hug L.A."/>
            <person name="Sharon I."/>
            <person name="Castelle C.J."/>
            <person name="Probst A.J."/>
            <person name="Thomas B.C."/>
            <person name="Singh A."/>
            <person name="Wilkins M.J."/>
            <person name="Karaoz U."/>
            <person name="Brodie E.L."/>
            <person name="Williams K.H."/>
            <person name="Hubbard S.S."/>
            <person name="Banfield J.F."/>
        </authorList>
    </citation>
    <scope>NUCLEOTIDE SEQUENCE [LARGE SCALE GENOMIC DNA]</scope>
</reference>
<feature type="domain" description="TNase-like" evidence="5">
    <location>
        <begin position="51"/>
        <end position="184"/>
    </location>
</feature>
<dbReference type="PROSITE" id="PS50830">
    <property type="entry name" value="TNASE_3"/>
    <property type="match status" value="1"/>
</dbReference>
<accession>A0A1F5JAL2</accession>
<evidence type="ECO:0000256" key="3">
    <source>
        <dbReference type="ARBA" id="ARBA00022801"/>
    </source>
</evidence>
<dbReference type="Pfam" id="PF00565">
    <property type="entry name" value="SNase"/>
    <property type="match status" value="1"/>
</dbReference>
<evidence type="ECO:0000313" key="6">
    <source>
        <dbReference type="EMBL" id="OGE25676.1"/>
    </source>
</evidence>
<dbReference type="SUPFAM" id="SSF50199">
    <property type="entry name" value="Staphylococcal nuclease"/>
    <property type="match status" value="1"/>
</dbReference>
<dbReference type="GO" id="GO:0004519">
    <property type="term" value="F:endonuclease activity"/>
    <property type="evidence" value="ECO:0007669"/>
    <property type="project" value="UniProtKB-KW"/>
</dbReference>
<evidence type="ECO:0000313" key="7">
    <source>
        <dbReference type="Proteomes" id="UP000177042"/>
    </source>
</evidence>
<keyword evidence="1" id="KW-0540">Nuclease</keyword>